<accession>A0ABS4SLD6</accession>
<dbReference type="CDD" id="cd07302">
    <property type="entry name" value="CHD"/>
    <property type="match status" value="1"/>
</dbReference>
<evidence type="ECO:0000313" key="3">
    <source>
        <dbReference type="EMBL" id="MBP2293364.1"/>
    </source>
</evidence>
<dbReference type="InterPro" id="IPR029787">
    <property type="entry name" value="Nucleotide_cyclase"/>
</dbReference>
<dbReference type="PROSITE" id="PS50125">
    <property type="entry name" value="GUANYLATE_CYCLASE_2"/>
    <property type="match status" value="1"/>
</dbReference>
<keyword evidence="4" id="KW-1185">Reference proteome</keyword>
<dbReference type="EMBL" id="JAGINP010000010">
    <property type="protein sequence ID" value="MBP2293364.1"/>
    <property type="molecule type" value="Genomic_DNA"/>
</dbReference>
<proteinExistence type="predicted"/>
<dbReference type="SUPFAM" id="SSF55073">
    <property type="entry name" value="Nucleotide cyclase"/>
    <property type="match status" value="1"/>
</dbReference>
<evidence type="ECO:0000256" key="1">
    <source>
        <dbReference type="SAM" id="MobiDB-lite"/>
    </source>
</evidence>
<comment type="caution">
    <text evidence="3">The sequence shown here is derived from an EMBL/GenBank/DDBJ whole genome shotgun (WGS) entry which is preliminary data.</text>
</comment>
<evidence type="ECO:0000313" key="4">
    <source>
        <dbReference type="Proteomes" id="UP000781958"/>
    </source>
</evidence>
<feature type="region of interest" description="Disordered" evidence="1">
    <location>
        <begin position="1"/>
        <end position="30"/>
    </location>
</feature>
<dbReference type="InterPro" id="IPR050697">
    <property type="entry name" value="Adenylyl/Guanylyl_Cyclase_3/4"/>
</dbReference>
<organism evidence="3 4">
    <name type="scientific">Azospirillum rugosum</name>
    <dbReference type="NCBI Taxonomy" id="416170"/>
    <lineage>
        <taxon>Bacteria</taxon>
        <taxon>Pseudomonadati</taxon>
        <taxon>Pseudomonadota</taxon>
        <taxon>Alphaproteobacteria</taxon>
        <taxon>Rhodospirillales</taxon>
        <taxon>Azospirillaceae</taxon>
        <taxon>Azospirillum</taxon>
    </lineage>
</organism>
<keyword evidence="3" id="KW-0456">Lyase</keyword>
<feature type="domain" description="Guanylate cyclase" evidence="2">
    <location>
        <begin position="236"/>
        <end position="362"/>
    </location>
</feature>
<dbReference type="EC" id="4.6.1.1" evidence="3"/>
<sequence length="414" mass="44515">MKHTVYRSATARSGPFGPSGKSKRPPPSRPASIVDVVEWLAGDDCHSMDEAAFIAGLGRRLRAIGLPIDRLTLHLRTLHPEILGRTVAWAPNEPVEIHDREHGIEASAGFLGSPVRRVMDTGETMVVRPNALPDSSPPLMDVFVGRELAELLIVPLNTADGPVSAAAFGTVRPRGFSASDRAALDRILPALRNGCELRTLRQVELTLLDTYVGPGTARRILAGHIRRGQVESLRTALMLCDMRGFTDLSNRLPGARVLELLDLYFDQVLPVVADAGGEVLKFMGDAVLAFFPGNPPEAACATALRAAEEVCARLAAFATADPPLAATIALHYGEVSYGNIGSGRRLDFTLIGPDVNLVSRIQAVGSQTGHPLLMSRRFAERLPPGRAKPAGNYSLKGFAEPVDLYERPDPTPDP</sequence>
<feature type="region of interest" description="Disordered" evidence="1">
    <location>
        <begin position="384"/>
        <end position="414"/>
    </location>
</feature>
<protein>
    <submittedName>
        <fullName evidence="3">Adenylate cyclase</fullName>
        <ecNumber evidence="3">4.6.1.1</ecNumber>
    </submittedName>
</protein>
<feature type="compositionally biased region" description="Basic and acidic residues" evidence="1">
    <location>
        <begin position="404"/>
        <end position="414"/>
    </location>
</feature>
<name>A0ABS4SLD6_9PROT</name>
<evidence type="ECO:0000259" key="2">
    <source>
        <dbReference type="PROSITE" id="PS50125"/>
    </source>
</evidence>
<dbReference type="Proteomes" id="UP000781958">
    <property type="component" value="Unassembled WGS sequence"/>
</dbReference>
<gene>
    <name evidence="3" type="ORF">J2851_003147</name>
</gene>
<dbReference type="InterPro" id="IPR001054">
    <property type="entry name" value="A/G_cyclase"/>
</dbReference>
<dbReference type="SMART" id="SM00044">
    <property type="entry name" value="CYCc"/>
    <property type="match status" value="1"/>
</dbReference>
<dbReference type="RefSeq" id="WP_209767292.1">
    <property type="nucleotide sequence ID" value="NZ_JAGINP010000010.1"/>
</dbReference>
<dbReference type="PANTHER" id="PTHR43081:SF11">
    <property type="entry name" value="BLR2264 PROTEIN"/>
    <property type="match status" value="1"/>
</dbReference>
<dbReference type="Gene3D" id="3.30.70.1230">
    <property type="entry name" value="Nucleotide cyclase"/>
    <property type="match status" value="1"/>
</dbReference>
<reference evidence="3 4" key="1">
    <citation type="submission" date="2021-03" db="EMBL/GenBank/DDBJ databases">
        <title>Genomic Encyclopedia of Type Strains, Phase III (KMG-III): the genomes of soil and plant-associated and newly described type strains.</title>
        <authorList>
            <person name="Whitman W."/>
        </authorList>
    </citation>
    <scope>NUCLEOTIDE SEQUENCE [LARGE SCALE GENOMIC DNA]</scope>
    <source>
        <strain evidence="3 4">IMMIB AFH-6</strain>
    </source>
</reference>
<dbReference type="PANTHER" id="PTHR43081">
    <property type="entry name" value="ADENYLATE CYCLASE, TERMINAL-DIFFERENTIATION SPECIFIC-RELATED"/>
    <property type="match status" value="1"/>
</dbReference>
<dbReference type="Pfam" id="PF00211">
    <property type="entry name" value="Guanylate_cyc"/>
    <property type="match status" value="1"/>
</dbReference>
<dbReference type="GO" id="GO:0004016">
    <property type="term" value="F:adenylate cyclase activity"/>
    <property type="evidence" value="ECO:0007669"/>
    <property type="project" value="UniProtKB-EC"/>
</dbReference>